<gene>
    <name evidence="2" type="ORF">BIV23_26995</name>
</gene>
<sequence>MRSRHKARGGAVDSVERFCIGVWFTGQLAAVFTLGTLITNDHEDLAAGQRPTVSQPDVGPHEADRAF</sequence>
<accession>A0A1S2Q259</accession>
<comment type="caution">
    <text evidence="2">The sequence shown here is derived from an EMBL/GenBank/DDBJ whole genome shotgun (WGS) entry which is preliminary data.</text>
</comment>
<dbReference type="Proteomes" id="UP000179642">
    <property type="component" value="Unassembled WGS sequence"/>
</dbReference>
<reference evidence="2 3" key="1">
    <citation type="submission" date="2016-10" db="EMBL/GenBank/DDBJ databases">
        <title>Genome sequence of Streptomyces sp. MUSC 1.</title>
        <authorList>
            <person name="Lee L.-H."/>
            <person name="Ser H.-L."/>
            <person name="Law J.W.-F."/>
        </authorList>
    </citation>
    <scope>NUCLEOTIDE SEQUENCE [LARGE SCALE GENOMIC DNA]</scope>
    <source>
        <strain evidence="2 3">MUSC 1</strain>
    </source>
</reference>
<proteinExistence type="predicted"/>
<dbReference type="OrthoDB" id="4286635at2"/>
<evidence type="ECO:0000313" key="3">
    <source>
        <dbReference type="Proteomes" id="UP000179642"/>
    </source>
</evidence>
<protein>
    <submittedName>
        <fullName evidence="2">Uncharacterized protein</fullName>
    </submittedName>
</protein>
<dbReference type="AlphaFoldDB" id="A0A1S2Q259"/>
<keyword evidence="3" id="KW-1185">Reference proteome</keyword>
<dbReference type="RefSeq" id="WP_071383575.1">
    <property type="nucleotide sequence ID" value="NZ_MLYO01000048.1"/>
</dbReference>
<feature type="region of interest" description="Disordered" evidence="1">
    <location>
        <begin position="47"/>
        <end position="67"/>
    </location>
</feature>
<name>A0A1S2Q259_9ACTN</name>
<evidence type="ECO:0000256" key="1">
    <source>
        <dbReference type="SAM" id="MobiDB-lite"/>
    </source>
</evidence>
<organism evidence="2 3">
    <name type="scientific">Streptomyces monashensis</name>
    <dbReference type="NCBI Taxonomy" id="1678012"/>
    <lineage>
        <taxon>Bacteria</taxon>
        <taxon>Bacillati</taxon>
        <taxon>Actinomycetota</taxon>
        <taxon>Actinomycetes</taxon>
        <taxon>Kitasatosporales</taxon>
        <taxon>Streptomycetaceae</taxon>
        <taxon>Streptomyces</taxon>
    </lineage>
</organism>
<evidence type="ECO:0000313" key="2">
    <source>
        <dbReference type="EMBL" id="OIK00198.1"/>
    </source>
</evidence>
<dbReference type="EMBL" id="MLYO01000048">
    <property type="protein sequence ID" value="OIK00198.1"/>
    <property type="molecule type" value="Genomic_DNA"/>
</dbReference>